<keyword evidence="2" id="KW-0812">Transmembrane</keyword>
<evidence type="ECO:0000313" key="3">
    <source>
        <dbReference type="EMBL" id="KAK7235225.1"/>
    </source>
</evidence>
<feature type="transmembrane region" description="Helical" evidence="2">
    <location>
        <begin position="6"/>
        <end position="23"/>
    </location>
</feature>
<feature type="region of interest" description="Disordered" evidence="1">
    <location>
        <begin position="69"/>
        <end position="94"/>
    </location>
</feature>
<feature type="transmembrane region" description="Helical" evidence="2">
    <location>
        <begin position="30"/>
        <end position="48"/>
    </location>
</feature>
<dbReference type="EMBL" id="JBBJCI010000294">
    <property type="protein sequence ID" value="KAK7235225.1"/>
    <property type="molecule type" value="Genomic_DNA"/>
</dbReference>
<keyword evidence="2" id="KW-0472">Membrane</keyword>
<accession>A0ABR1FPN4</accession>
<reference evidence="3 4" key="1">
    <citation type="submission" date="2024-03" db="EMBL/GenBank/DDBJ databases">
        <title>Aureococcus anophagefferens CCMP1851 and Kratosvirus quantuckense: Draft genome of a second virus-susceptible host strain in the model system.</title>
        <authorList>
            <person name="Chase E."/>
            <person name="Truchon A.R."/>
            <person name="Schepens W."/>
            <person name="Wilhelm S.W."/>
        </authorList>
    </citation>
    <scope>NUCLEOTIDE SEQUENCE [LARGE SCALE GENOMIC DNA]</scope>
    <source>
        <strain evidence="3 4">CCMP1851</strain>
    </source>
</reference>
<keyword evidence="4" id="KW-1185">Reference proteome</keyword>
<evidence type="ECO:0008006" key="5">
    <source>
        <dbReference type="Google" id="ProtNLM"/>
    </source>
</evidence>
<name>A0ABR1FPN4_AURAN</name>
<evidence type="ECO:0000256" key="2">
    <source>
        <dbReference type="SAM" id="Phobius"/>
    </source>
</evidence>
<sequence length="94" mass="9997">MTASTVIVMATMSFVVMGIRMATGHLMLRRFFYFISVIQFLFFALIVIQTHAGSADHDASDAGDAAAERAGYAGVPRRRRARGAGDDVEGGGGV</sequence>
<evidence type="ECO:0000313" key="4">
    <source>
        <dbReference type="Proteomes" id="UP001363151"/>
    </source>
</evidence>
<comment type="caution">
    <text evidence="3">The sequence shown here is derived from an EMBL/GenBank/DDBJ whole genome shotgun (WGS) entry which is preliminary data.</text>
</comment>
<organism evidence="3 4">
    <name type="scientific">Aureococcus anophagefferens</name>
    <name type="common">Harmful bloom alga</name>
    <dbReference type="NCBI Taxonomy" id="44056"/>
    <lineage>
        <taxon>Eukaryota</taxon>
        <taxon>Sar</taxon>
        <taxon>Stramenopiles</taxon>
        <taxon>Ochrophyta</taxon>
        <taxon>Pelagophyceae</taxon>
        <taxon>Pelagomonadales</taxon>
        <taxon>Pelagomonadaceae</taxon>
        <taxon>Aureococcus</taxon>
    </lineage>
</organism>
<protein>
    <recommendedName>
        <fullName evidence="5">HIG1 domain-containing protein</fullName>
    </recommendedName>
</protein>
<evidence type="ECO:0000256" key="1">
    <source>
        <dbReference type="SAM" id="MobiDB-lite"/>
    </source>
</evidence>
<gene>
    <name evidence="3" type="ORF">SO694_00144062</name>
</gene>
<keyword evidence="2" id="KW-1133">Transmembrane helix</keyword>
<proteinExistence type="predicted"/>
<dbReference type="Proteomes" id="UP001363151">
    <property type="component" value="Unassembled WGS sequence"/>
</dbReference>